<dbReference type="InterPro" id="IPR010281">
    <property type="entry name" value="DUF885"/>
</dbReference>
<gene>
    <name evidence="1" type="ORF">CLV59_101656</name>
</gene>
<dbReference type="SUPFAM" id="SSF55486">
    <property type="entry name" value="Metalloproteases ('zincins'), catalytic domain"/>
    <property type="match status" value="1"/>
</dbReference>
<comment type="caution">
    <text evidence="1">The sequence shown here is derived from an EMBL/GenBank/DDBJ whole genome shotgun (WGS) entry which is preliminary data.</text>
</comment>
<dbReference type="PANTHER" id="PTHR33361">
    <property type="entry name" value="GLR0591 PROTEIN"/>
    <property type="match status" value="1"/>
</dbReference>
<dbReference type="Proteomes" id="UP000249819">
    <property type="component" value="Unassembled WGS sequence"/>
</dbReference>
<dbReference type="EMBL" id="QLMA01000001">
    <property type="protein sequence ID" value="RAJ87891.1"/>
    <property type="molecule type" value="Genomic_DNA"/>
</dbReference>
<dbReference type="AlphaFoldDB" id="A0A327WEA3"/>
<keyword evidence="2" id="KW-1185">Reference proteome</keyword>
<sequence>MKMPACFINFSVDSNPSLYMKTLFVSLMCLCLLRAVPVVAESPVTALIQRVDADVNGLNRVYIFRNSPEYFNRMGIYYNDVLKELQRINFKSLSVGEQVDYILLQRNIRHELGNLQTNANLYTQIKPLIPFADDIMALQIKRRRGDKPDAQQVAATLGKVQTSLQTALAASDKQSGYNAVAYRKAAEVVNELEKGLENVYDFYYGYDPQFSWWVKEPYRKVDSLLARYSDQLDNVLADKADKSLDVSGIKGTPIGKDALEELLQFEMIPYAPEDLVAIANKEFAWCDAEMKKAAAEMGYGNDWKKALEKIKENHVAPGDQPALINRLANEAIRYVEDRHLVTIPELAKESWRMYMLTKEQQRFAPFFLGGPSILIAYPTIDMDEASKEMSLRSNNYGFAHATVFHELIPGHNLQGYMNQRYKSYRQEFSTPFSVEGWALYWEMLLWDKGFHATPEEKVGALFWRMHRCARIIFSLNYHLGKWTPQQCIDFLVERVGHERFSAESEVRRSFTGGYGPLYQIAYMMGGLQLRALHKEMVDSGKMTELAFHDTFLQEGPIPIEMYRAIIMKQPLSPDYKSQWRFADHLIK</sequence>
<evidence type="ECO:0000313" key="2">
    <source>
        <dbReference type="Proteomes" id="UP000249819"/>
    </source>
</evidence>
<organism evidence="1 2">
    <name type="scientific">Chitinophaga dinghuensis</name>
    <dbReference type="NCBI Taxonomy" id="1539050"/>
    <lineage>
        <taxon>Bacteria</taxon>
        <taxon>Pseudomonadati</taxon>
        <taxon>Bacteroidota</taxon>
        <taxon>Chitinophagia</taxon>
        <taxon>Chitinophagales</taxon>
        <taxon>Chitinophagaceae</taxon>
        <taxon>Chitinophaga</taxon>
    </lineage>
</organism>
<dbReference type="Pfam" id="PF05960">
    <property type="entry name" value="DUF885"/>
    <property type="match status" value="1"/>
</dbReference>
<protein>
    <submittedName>
        <fullName evidence="1">Uncharacterized protein (DUF885 family)</fullName>
    </submittedName>
</protein>
<name>A0A327WEA3_9BACT</name>
<reference evidence="1 2" key="1">
    <citation type="submission" date="2018-06" db="EMBL/GenBank/DDBJ databases">
        <title>Genomic Encyclopedia of Archaeal and Bacterial Type Strains, Phase II (KMG-II): from individual species to whole genera.</title>
        <authorList>
            <person name="Goeker M."/>
        </authorList>
    </citation>
    <scope>NUCLEOTIDE SEQUENCE [LARGE SCALE GENOMIC DNA]</scope>
    <source>
        <strain evidence="1 2">DSM 29821</strain>
    </source>
</reference>
<dbReference type="PANTHER" id="PTHR33361:SF2">
    <property type="entry name" value="DUF885 DOMAIN-CONTAINING PROTEIN"/>
    <property type="match status" value="1"/>
</dbReference>
<evidence type="ECO:0000313" key="1">
    <source>
        <dbReference type="EMBL" id="RAJ87891.1"/>
    </source>
</evidence>
<proteinExistence type="predicted"/>
<accession>A0A327WEA3</accession>